<dbReference type="EMBL" id="ASPP01024083">
    <property type="protein sequence ID" value="ETO09409.1"/>
    <property type="molecule type" value="Genomic_DNA"/>
</dbReference>
<dbReference type="InterPro" id="IPR029063">
    <property type="entry name" value="SAM-dependent_MTases_sf"/>
</dbReference>
<dbReference type="OrthoDB" id="8300214at2759"/>
<dbReference type="OMA" id="FMRFIGQ"/>
<gene>
    <name evidence="1" type="ORF">RFI_27969</name>
</gene>
<reference evidence="1 2" key="1">
    <citation type="journal article" date="2013" name="Curr. Biol.">
        <title>The Genome of the Foraminiferan Reticulomyxa filosa.</title>
        <authorList>
            <person name="Glockner G."/>
            <person name="Hulsmann N."/>
            <person name="Schleicher M."/>
            <person name="Noegel A.A."/>
            <person name="Eichinger L."/>
            <person name="Gallinger C."/>
            <person name="Pawlowski J."/>
            <person name="Sierra R."/>
            <person name="Euteneuer U."/>
            <person name="Pillet L."/>
            <person name="Moustafa A."/>
            <person name="Platzer M."/>
            <person name="Groth M."/>
            <person name="Szafranski K."/>
            <person name="Schliwa M."/>
        </authorList>
    </citation>
    <scope>NUCLEOTIDE SEQUENCE [LARGE SCALE GENOMIC DNA]</scope>
</reference>
<dbReference type="SUPFAM" id="SSF53335">
    <property type="entry name" value="S-adenosyl-L-methionine-dependent methyltransferases"/>
    <property type="match status" value="1"/>
</dbReference>
<sequence length="239" mass="27842">MISEAVDANVTGITVAEAQHEYAKKTLSSPKSHYLLLDYREILKVWGPEFFDSIISIGVTGHIGIKRIDEWFDGHYKSLKTGGYFVFQAILGTQALPNSNYQFTTKEKACQGYNFISKYIFKGGCLLLSDWVMDSAMRAGIGQHYARTIRNWRDSFLENRDVLLKKYDRELVLLQEFYFAHVEASYRIGVVDKVQFVLYKSAHKDFHARSFKEYMDVIEEPWQNEYDVDWKKELEKKGL</sequence>
<dbReference type="PANTHER" id="PTHR43667">
    <property type="entry name" value="CYCLOPROPANE-FATTY-ACYL-PHOSPHOLIPID SYNTHASE"/>
    <property type="match status" value="1"/>
</dbReference>
<protein>
    <submittedName>
        <fullName evidence="1">Cyclopropane-fatty-acyl-phospholipid synthase</fullName>
    </submittedName>
</protein>
<dbReference type="Proteomes" id="UP000023152">
    <property type="component" value="Unassembled WGS sequence"/>
</dbReference>
<dbReference type="PANTHER" id="PTHR43667:SF2">
    <property type="entry name" value="FATTY ACID C-METHYL TRANSFERASE"/>
    <property type="match status" value="1"/>
</dbReference>
<evidence type="ECO:0000313" key="2">
    <source>
        <dbReference type="Proteomes" id="UP000023152"/>
    </source>
</evidence>
<accession>X6M687</accession>
<dbReference type="AlphaFoldDB" id="X6M687"/>
<dbReference type="InterPro" id="IPR050723">
    <property type="entry name" value="CFA/CMAS"/>
</dbReference>
<proteinExistence type="predicted"/>
<comment type="caution">
    <text evidence="1">The sequence shown here is derived from an EMBL/GenBank/DDBJ whole genome shotgun (WGS) entry which is preliminary data.</text>
</comment>
<evidence type="ECO:0000313" key="1">
    <source>
        <dbReference type="EMBL" id="ETO09409.1"/>
    </source>
</evidence>
<dbReference type="Pfam" id="PF02353">
    <property type="entry name" value="CMAS"/>
    <property type="match status" value="1"/>
</dbReference>
<name>X6M687_RETFI</name>
<dbReference type="Gene3D" id="3.40.50.150">
    <property type="entry name" value="Vaccinia Virus protein VP39"/>
    <property type="match status" value="1"/>
</dbReference>
<keyword evidence="2" id="KW-1185">Reference proteome</keyword>
<organism evidence="1 2">
    <name type="scientific">Reticulomyxa filosa</name>
    <dbReference type="NCBI Taxonomy" id="46433"/>
    <lineage>
        <taxon>Eukaryota</taxon>
        <taxon>Sar</taxon>
        <taxon>Rhizaria</taxon>
        <taxon>Retaria</taxon>
        <taxon>Foraminifera</taxon>
        <taxon>Monothalamids</taxon>
        <taxon>Reticulomyxidae</taxon>
        <taxon>Reticulomyxa</taxon>
    </lineage>
</organism>
<dbReference type="CDD" id="cd02440">
    <property type="entry name" value="AdoMet_MTases"/>
    <property type="match status" value="1"/>
</dbReference>